<organism evidence="1 2">
    <name type="scientific">Odynerus spinipes</name>
    <dbReference type="NCBI Taxonomy" id="1348599"/>
    <lineage>
        <taxon>Eukaryota</taxon>
        <taxon>Metazoa</taxon>
        <taxon>Ecdysozoa</taxon>
        <taxon>Arthropoda</taxon>
        <taxon>Hexapoda</taxon>
        <taxon>Insecta</taxon>
        <taxon>Pterygota</taxon>
        <taxon>Neoptera</taxon>
        <taxon>Endopterygota</taxon>
        <taxon>Hymenoptera</taxon>
        <taxon>Apocrita</taxon>
        <taxon>Aculeata</taxon>
        <taxon>Vespoidea</taxon>
        <taxon>Vespidae</taxon>
        <taxon>Eumeninae</taxon>
        <taxon>Odynerus</taxon>
    </lineage>
</organism>
<reference evidence="1" key="2">
    <citation type="journal article" date="2023" name="Commun. Biol.">
        <title>Intrasexual cuticular hydrocarbon dimorphism in a wasp sheds light on hydrocarbon biosynthesis genes in Hymenoptera.</title>
        <authorList>
            <person name="Moris V.C."/>
            <person name="Podsiadlowski L."/>
            <person name="Martin S."/>
            <person name="Oeyen J.P."/>
            <person name="Donath A."/>
            <person name="Petersen M."/>
            <person name="Wilbrandt J."/>
            <person name="Misof B."/>
            <person name="Liedtke D."/>
            <person name="Thamm M."/>
            <person name="Scheiner R."/>
            <person name="Schmitt T."/>
            <person name="Niehuis O."/>
        </authorList>
    </citation>
    <scope>NUCLEOTIDE SEQUENCE</scope>
    <source>
        <strain evidence="1">GBR_01_08_01A</strain>
    </source>
</reference>
<dbReference type="AlphaFoldDB" id="A0AAD9RT25"/>
<keyword evidence="2" id="KW-1185">Reference proteome</keyword>
<sequence>MTVATGAEGGSPHGPGPASQPSWFCLLVTACVKKVSLKKRERQRGQEITEDPILGEDFQESISFRSANESCRDYELGW</sequence>
<dbReference type="EMBL" id="JAIFRP010000021">
    <property type="protein sequence ID" value="KAK2585427.1"/>
    <property type="molecule type" value="Genomic_DNA"/>
</dbReference>
<evidence type="ECO:0000313" key="2">
    <source>
        <dbReference type="Proteomes" id="UP001258017"/>
    </source>
</evidence>
<protein>
    <submittedName>
        <fullName evidence="1">Uncharacterized protein</fullName>
    </submittedName>
</protein>
<evidence type="ECO:0000313" key="1">
    <source>
        <dbReference type="EMBL" id="KAK2585427.1"/>
    </source>
</evidence>
<proteinExistence type="predicted"/>
<reference evidence="1" key="1">
    <citation type="submission" date="2021-08" db="EMBL/GenBank/DDBJ databases">
        <authorList>
            <person name="Misof B."/>
            <person name="Oliver O."/>
            <person name="Podsiadlowski L."/>
            <person name="Donath A."/>
            <person name="Peters R."/>
            <person name="Mayer C."/>
            <person name="Rust J."/>
            <person name="Gunkel S."/>
            <person name="Lesny P."/>
            <person name="Martin S."/>
            <person name="Oeyen J.P."/>
            <person name="Petersen M."/>
            <person name="Panagiotis P."/>
            <person name="Wilbrandt J."/>
            <person name="Tanja T."/>
        </authorList>
    </citation>
    <scope>NUCLEOTIDE SEQUENCE</scope>
    <source>
        <strain evidence="1">GBR_01_08_01A</strain>
        <tissue evidence="1">Thorax + abdomen</tissue>
    </source>
</reference>
<accession>A0AAD9RT25</accession>
<dbReference type="Proteomes" id="UP001258017">
    <property type="component" value="Unassembled WGS sequence"/>
</dbReference>
<comment type="caution">
    <text evidence="1">The sequence shown here is derived from an EMBL/GenBank/DDBJ whole genome shotgun (WGS) entry which is preliminary data.</text>
</comment>
<name>A0AAD9RT25_9HYME</name>
<gene>
    <name evidence="1" type="ORF">KPH14_010094</name>
</gene>